<dbReference type="Proteomes" id="UP000800036">
    <property type="component" value="Unassembled WGS sequence"/>
</dbReference>
<protein>
    <submittedName>
        <fullName evidence="3">Uncharacterized protein</fullName>
    </submittedName>
</protein>
<dbReference type="AlphaFoldDB" id="A0A6A5UVZ1"/>
<feature type="region of interest" description="Disordered" evidence="1">
    <location>
        <begin position="117"/>
        <end position="143"/>
    </location>
</feature>
<keyword evidence="4" id="KW-1185">Reference proteome</keyword>
<dbReference type="EMBL" id="ML976724">
    <property type="protein sequence ID" value="KAF1968149.1"/>
    <property type="molecule type" value="Genomic_DNA"/>
</dbReference>
<feature type="signal peptide" evidence="2">
    <location>
        <begin position="1"/>
        <end position="24"/>
    </location>
</feature>
<feature type="chain" id="PRO_5025595725" evidence="2">
    <location>
        <begin position="25"/>
        <end position="426"/>
    </location>
</feature>
<reference evidence="3" key="1">
    <citation type="journal article" date="2020" name="Stud. Mycol.">
        <title>101 Dothideomycetes genomes: a test case for predicting lifestyles and emergence of pathogens.</title>
        <authorList>
            <person name="Haridas S."/>
            <person name="Albert R."/>
            <person name="Binder M."/>
            <person name="Bloem J."/>
            <person name="Labutti K."/>
            <person name="Salamov A."/>
            <person name="Andreopoulos B."/>
            <person name="Baker S."/>
            <person name="Barry K."/>
            <person name="Bills G."/>
            <person name="Bluhm B."/>
            <person name="Cannon C."/>
            <person name="Castanera R."/>
            <person name="Culley D."/>
            <person name="Daum C."/>
            <person name="Ezra D."/>
            <person name="Gonzalez J."/>
            <person name="Henrissat B."/>
            <person name="Kuo A."/>
            <person name="Liang C."/>
            <person name="Lipzen A."/>
            <person name="Lutzoni F."/>
            <person name="Magnuson J."/>
            <person name="Mondo S."/>
            <person name="Nolan M."/>
            <person name="Ohm R."/>
            <person name="Pangilinan J."/>
            <person name="Park H.-J."/>
            <person name="Ramirez L."/>
            <person name="Alfaro M."/>
            <person name="Sun H."/>
            <person name="Tritt A."/>
            <person name="Yoshinaga Y."/>
            <person name="Zwiers L.-H."/>
            <person name="Turgeon B."/>
            <person name="Goodwin S."/>
            <person name="Spatafora J."/>
            <person name="Crous P."/>
            <person name="Grigoriev I."/>
        </authorList>
    </citation>
    <scope>NUCLEOTIDE SEQUENCE</scope>
    <source>
        <strain evidence="3">CBS 107.79</strain>
    </source>
</reference>
<organism evidence="3 4">
    <name type="scientific">Bimuria novae-zelandiae CBS 107.79</name>
    <dbReference type="NCBI Taxonomy" id="1447943"/>
    <lineage>
        <taxon>Eukaryota</taxon>
        <taxon>Fungi</taxon>
        <taxon>Dikarya</taxon>
        <taxon>Ascomycota</taxon>
        <taxon>Pezizomycotina</taxon>
        <taxon>Dothideomycetes</taxon>
        <taxon>Pleosporomycetidae</taxon>
        <taxon>Pleosporales</taxon>
        <taxon>Massarineae</taxon>
        <taxon>Didymosphaeriaceae</taxon>
        <taxon>Bimuria</taxon>
    </lineage>
</organism>
<evidence type="ECO:0000256" key="2">
    <source>
        <dbReference type="SAM" id="SignalP"/>
    </source>
</evidence>
<evidence type="ECO:0000313" key="4">
    <source>
        <dbReference type="Proteomes" id="UP000800036"/>
    </source>
</evidence>
<gene>
    <name evidence="3" type="ORF">BU23DRAFT_572664</name>
</gene>
<evidence type="ECO:0000256" key="1">
    <source>
        <dbReference type="SAM" id="MobiDB-lite"/>
    </source>
</evidence>
<proteinExistence type="predicted"/>
<accession>A0A6A5UVZ1</accession>
<evidence type="ECO:0000313" key="3">
    <source>
        <dbReference type="EMBL" id="KAF1968149.1"/>
    </source>
</evidence>
<dbReference type="OrthoDB" id="3938867at2759"/>
<name>A0A6A5UVZ1_9PLEO</name>
<keyword evidence="2" id="KW-0732">Signal</keyword>
<sequence length="426" mass="47673">MCLTSCSLDLLRVLIFTVKDLSSSAHVQDSINKVVSIGKESGIAYFNAIITTTHRVVLVRISDNSVRHTKALRLYNHETRSRGFGTEPDYGKVIKRNHAHEEEFVILHNGVSVPLGQKRQGSEDGSYPDGQVGSNKNNEDGSKASNDYSLIDLAFDPSNTFNAIAHLFEAQTRSLPQRALFSIRGFAGSLNQPVTPPSPNNKSSYVQVHANFVSSFFNQYGIIGCNRACYFSRHTDYSKPWGRIQNVWDYVANRKIGSRKENCYFDRPYALFFLTKGDDDAQAWAAAEKESQDKAQEGYRKGEYDLYMAHETCKDSACIVIIGFKIKIFRLHLVAMGMVPASQTNVAVEGVRHGKSDFNIDNLRPQIAWSPLAEFKAPISEESDITLSVALDATNVNNQPAIEKAIQWVADMTDRKGKRHTEAPWH</sequence>